<feature type="domain" description="C2H2-type" evidence="2">
    <location>
        <begin position="146"/>
        <end position="169"/>
    </location>
</feature>
<organism evidence="3">
    <name type="scientific">Picea sitchensis</name>
    <name type="common">Sitka spruce</name>
    <name type="synonym">Pinus sitchensis</name>
    <dbReference type="NCBI Taxonomy" id="3332"/>
    <lineage>
        <taxon>Eukaryota</taxon>
        <taxon>Viridiplantae</taxon>
        <taxon>Streptophyta</taxon>
        <taxon>Embryophyta</taxon>
        <taxon>Tracheophyta</taxon>
        <taxon>Spermatophyta</taxon>
        <taxon>Pinopsida</taxon>
        <taxon>Pinidae</taxon>
        <taxon>Conifers I</taxon>
        <taxon>Pinales</taxon>
        <taxon>Pinaceae</taxon>
        <taxon>Picea</taxon>
    </lineage>
</organism>
<sequence>MDTETEKMEIEMDKNQNESAGDYKFPIWMPFRRKFTPDGPFFAPGNAERELLAKQATLELTEDENAQIGVLQYEEFGDLPCPIIGCGARLSAMNDFEDHYLARHTSTCSVCSKVFPTTRLLNLHVAESHDSFFQAKVARGYPMYECLVEGCGMKFNTDRARHRHLVDKHKFPMSFEFHKRRHPSKRQRQRQRLRARHSSNTGETPLDKENMEVEKNIDALASAVSNLTTEDNTPTVVTFGRRHNRAFGFVPHSLHRKTS</sequence>
<protein>
    <recommendedName>
        <fullName evidence="2">C2H2-type domain-containing protein</fullName>
    </recommendedName>
</protein>
<dbReference type="InterPro" id="IPR013087">
    <property type="entry name" value="Znf_C2H2_type"/>
</dbReference>
<dbReference type="PANTHER" id="PTHR21354:SF0">
    <property type="entry name" value="ZINC FINGER PROTEIN 511"/>
    <property type="match status" value="1"/>
</dbReference>
<accession>A9NXJ5</accession>
<dbReference type="PANTHER" id="PTHR21354">
    <property type="entry name" value="ZINC FINGER PROTEIN 511"/>
    <property type="match status" value="1"/>
</dbReference>
<dbReference type="AlphaFoldDB" id="A9NXJ5"/>
<feature type="domain" description="C2H2-type" evidence="2">
    <location>
        <begin position="108"/>
        <end position="129"/>
    </location>
</feature>
<proteinExistence type="evidence at transcript level"/>
<dbReference type="SMART" id="SM00355">
    <property type="entry name" value="ZnF_C2H2"/>
    <property type="match status" value="3"/>
</dbReference>
<dbReference type="EMBL" id="EF086068">
    <property type="protein sequence ID" value="ABK25356.1"/>
    <property type="molecule type" value="mRNA"/>
</dbReference>
<feature type="domain" description="C2H2-type" evidence="2">
    <location>
        <begin position="81"/>
        <end position="104"/>
    </location>
</feature>
<evidence type="ECO:0000256" key="1">
    <source>
        <dbReference type="SAM" id="MobiDB-lite"/>
    </source>
</evidence>
<name>A9NXJ5_PICSI</name>
<evidence type="ECO:0000313" key="3">
    <source>
        <dbReference type="EMBL" id="ABK25356.1"/>
    </source>
</evidence>
<feature type="compositionally biased region" description="Basic residues" evidence="1">
    <location>
        <begin position="179"/>
        <end position="197"/>
    </location>
</feature>
<feature type="region of interest" description="Disordered" evidence="1">
    <location>
        <begin position="179"/>
        <end position="207"/>
    </location>
</feature>
<reference evidence="3" key="1">
    <citation type="journal article" date="2008" name="BMC Genomics">
        <title>A conifer genomics resource of 200,000 spruce (Picea spp.) ESTs and 6,464 high-quality, sequence-finished full-length cDNAs for Sitka spruce (Picea sitchensis).</title>
        <authorList>
            <person name="Ralph S.G."/>
            <person name="Chun H.J."/>
            <person name="Kolosova N."/>
            <person name="Cooper D."/>
            <person name="Oddy C."/>
            <person name="Ritland C.E."/>
            <person name="Kirkpatrick R."/>
            <person name="Moore R."/>
            <person name="Barber S."/>
            <person name="Holt R.A."/>
            <person name="Jones S.J."/>
            <person name="Marra M.A."/>
            <person name="Douglas C.J."/>
            <person name="Ritland K."/>
            <person name="Bohlmann J."/>
        </authorList>
    </citation>
    <scope>NUCLEOTIDE SEQUENCE</scope>
    <source>
        <tissue evidence="3">Green portion of the leader tissue</tissue>
    </source>
</reference>
<dbReference type="OMA" id="LEDYQHH"/>
<evidence type="ECO:0000259" key="2">
    <source>
        <dbReference type="PROSITE" id="PS00028"/>
    </source>
</evidence>
<dbReference type="PROSITE" id="PS00028">
    <property type="entry name" value="ZINC_FINGER_C2H2_1"/>
    <property type="match status" value="3"/>
</dbReference>
<dbReference type="InterPro" id="IPR039258">
    <property type="entry name" value="ZNF511"/>
</dbReference>